<accession>A0ABZ0IWW0</accession>
<dbReference type="InterPro" id="IPR036388">
    <property type="entry name" value="WH-like_DNA-bd_sf"/>
</dbReference>
<evidence type="ECO:0000313" key="2">
    <source>
        <dbReference type="EMBL" id="WOK09116.1"/>
    </source>
</evidence>
<evidence type="ECO:0000313" key="3">
    <source>
        <dbReference type="Proteomes" id="UP001302349"/>
    </source>
</evidence>
<reference evidence="2 3" key="1">
    <citation type="journal article" date="2023" name="Microbiol. Resour. Announc.">
        <title>Complete Genome Sequence of Imperialibacter roseus strain P4T.</title>
        <authorList>
            <person name="Tizabi D.R."/>
            <person name="Bachvaroff T."/>
            <person name="Hill R.T."/>
        </authorList>
    </citation>
    <scope>NUCLEOTIDE SEQUENCE [LARGE SCALE GENOMIC DNA]</scope>
    <source>
        <strain evidence="2 3">P4T</strain>
    </source>
</reference>
<proteinExistence type="predicted"/>
<dbReference type="SUPFAM" id="SSF46785">
    <property type="entry name" value="Winged helix' DNA-binding domain"/>
    <property type="match status" value="1"/>
</dbReference>
<organism evidence="2 3">
    <name type="scientific">Imperialibacter roseus</name>
    <dbReference type="NCBI Taxonomy" id="1324217"/>
    <lineage>
        <taxon>Bacteria</taxon>
        <taxon>Pseudomonadati</taxon>
        <taxon>Bacteroidota</taxon>
        <taxon>Cytophagia</taxon>
        <taxon>Cytophagales</taxon>
        <taxon>Flammeovirgaceae</taxon>
        <taxon>Imperialibacter</taxon>
    </lineage>
</organism>
<sequence>MGKYSIGEFEEIVLLTVAVLYGNAYGITIKEEIETRLRRSVSVGAMRIALKRLEKKGFLTSEFGEATAVRGGKRKRFFKVTPFGKKALEEAMAARQQLWEAIPAVAFDFKFI</sequence>
<dbReference type="InterPro" id="IPR036390">
    <property type="entry name" value="WH_DNA-bd_sf"/>
</dbReference>
<dbReference type="RefSeq" id="WP_317491737.1">
    <property type="nucleotide sequence ID" value="NZ_CP136051.1"/>
</dbReference>
<dbReference type="InterPro" id="IPR005149">
    <property type="entry name" value="Tscrpt_reg_PadR_N"/>
</dbReference>
<dbReference type="Pfam" id="PF03551">
    <property type="entry name" value="PadR"/>
    <property type="match status" value="1"/>
</dbReference>
<evidence type="ECO:0000259" key="1">
    <source>
        <dbReference type="Pfam" id="PF03551"/>
    </source>
</evidence>
<dbReference type="EMBL" id="CP136051">
    <property type="protein sequence ID" value="WOK09116.1"/>
    <property type="molecule type" value="Genomic_DNA"/>
</dbReference>
<gene>
    <name evidence="2" type="ORF">RT717_10765</name>
</gene>
<feature type="domain" description="Transcription regulator PadR N-terminal" evidence="1">
    <location>
        <begin position="22"/>
        <end position="90"/>
    </location>
</feature>
<name>A0ABZ0IWW0_9BACT</name>
<dbReference type="Proteomes" id="UP001302349">
    <property type="component" value="Chromosome"/>
</dbReference>
<protein>
    <submittedName>
        <fullName evidence="2">Helix-turn-helix transcriptional regulator</fullName>
    </submittedName>
</protein>
<dbReference type="Gene3D" id="1.10.10.10">
    <property type="entry name" value="Winged helix-like DNA-binding domain superfamily/Winged helix DNA-binding domain"/>
    <property type="match status" value="1"/>
</dbReference>
<keyword evidence="3" id="KW-1185">Reference proteome</keyword>